<reference evidence="2" key="1">
    <citation type="submission" date="2020-10" db="EMBL/GenBank/DDBJ databases">
        <authorList>
            <person name="Gilroy R."/>
        </authorList>
    </citation>
    <scope>NUCLEOTIDE SEQUENCE</scope>
    <source>
        <strain evidence="2">CHK180-2868</strain>
    </source>
</reference>
<organism evidence="2 3">
    <name type="scientific">Candidatus Copromonas faecavium</name>
    <name type="common">nom. illeg.</name>
    <dbReference type="NCBI Taxonomy" id="2840740"/>
    <lineage>
        <taxon>Bacteria</taxon>
        <taxon>Bacillati</taxon>
        <taxon>Bacillota</taxon>
        <taxon>Clostridia</taxon>
        <taxon>Lachnospirales</taxon>
        <taxon>Lachnospiraceae</taxon>
        <taxon>Candidatus Copromonas (nom. illeg.)</taxon>
    </lineage>
</organism>
<comment type="caution">
    <text evidence="2">The sequence shown here is derived from an EMBL/GenBank/DDBJ whole genome shotgun (WGS) entry which is preliminary data.</text>
</comment>
<name>A0A9D1A5C8_9FIRM</name>
<keyword evidence="1" id="KW-0732">Signal</keyword>
<evidence type="ECO:0000313" key="3">
    <source>
        <dbReference type="Proteomes" id="UP000824250"/>
    </source>
</evidence>
<dbReference type="Proteomes" id="UP000824250">
    <property type="component" value="Unassembled WGS sequence"/>
</dbReference>
<dbReference type="CDD" id="cd13520">
    <property type="entry name" value="PBP2_TAXI_TRAP"/>
    <property type="match status" value="1"/>
</dbReference>
<dbReference type="PANTHER" id="PTHR42941:SF1">
    <property type="entry name" value="SLL1037 PROTEIN"/>
    <property type="match status" value="1"/>
</dbReference>
<dbReference type="PANTHER" id="PTHR42941">
    <property type="entry name" value="SLL1037 PROTEIN"/>
    <property type="match status" value="1"/>
</dbReference>
<feature type="chain" id="PRO_5039680899" evidence="1">
    <location>
        <begin position="26"/>
        <end position="341"/>
    </location>
</feature>
<evidence type="ECO:0000256" key="1">
    <source>
        <dbReference type="SAM" id="SignalP"/>
    </source>
</evidence>
<gene>
    <name evidence="2" type="ORF">IAB28_08890</name>
</gene>
<accession>A0A9D1A5C8</accession>
<evidence type="ECO:0000313" key="2">
    <source>
        <dbReference type="EMBL" id="HIR06063.1"/>
    </source>
</evidence>
<dbReference type="SUPFAM" id="SSF53850">
    <property type="entry name" value="Periplasmic binding protein-like II"/>
    <property type="match status" value="1"/>
</dbReference>
<dbReference type="InterPro" id="IPR011852">
    <property type="entry name" value="TRAP_TAXI"/>
</dbReference>
<protein>
    <submittedName>
        <fullName evidence="2">TAXI family TRAP transporter solute-binding subunit</fullName>
    </submittedName>
</protein>
<proteinExistence type="predicted"/>
<dbReference type="NCBIfam" id="TIGR02122">
    <property type="entry name" value="TRAP_TAXI"/>
    <property type="match status" value="1"/>
</dbReference>
<reference evidence="2" key="2">
    <citation type="journal article" date="2021" name="PeerJ">
        <title>Extensive microbial diversity within the chicken gut microbiome revealed by metagenomics and culture.</title>
        <authorList>
            <person name="Gilroy R."/>
            <person name="Ravi A."/>
            <person name="Getino M."/>
            <person name="Pursley I."/>
            <person name="Horton D.L."/>
            <person name="Alikhan N.F."/>
            <person name="Baker D."/>
            <person name="Gharbi K."/>
            <person name="Hall N."/>
            <person name="Watson M."/>
            <person name="Adriaenssens E.M."/>
            <person name="Foster-Nyarko E."/>
            <person name="Jarju S."/>
            <person name="Secka A."/>
            <person name="Antonio M."/>
            <person name="Oren A."/>
            <person name="Chaudhuri R.R."/>
            <person name="La Ragione R."/>
            <person name="Hildebrand F."/>
            <person name="Pallen M.J."/>
        </authorList>
    </citation>
    <scope>NUCLEOTIDE SEQUENCE</scope>
    <source>
        <strain evidence="2">CHK180-2868</strain>
    </source>
</reference>
<feature type="signal peptide" evidence="1">
    <location>
        <begin position="1"/>
        <end position="25"/>
    </location>
</feature>
<dbReference type="Gene3D" id="3.40.190.10">
    <property type="entry name" value="Periplasmic binding protein-like II"/>
    <property type="match status" value="2"/>
</dbReference>
<dbReference type="Pfam" id="PF16868">
    <property type="entry name" value="NMT1_3"/>
    <property type="match status" value="1"/>
</dbReference>
<dbReference type="EMBL" id="DVGC01000050">
    <property type="protein sequence ID" value="HIR06063.1"/>
    <property type="molecule type" value="Genomic_DNA"/>
</dbReference>
<dbReference type="AlphaFoldDB" id="A0A9D1A5C8"/>
<sequence length="341" mass="36472">MKFTYTKPLYTITVLLLLSAAPLSGCHGALSSRAPASEHAPRVLAIGTADSGGTMYPAGRAIAQVINSSDLDVELNVSASQGSAPNIRSLRSGDIDLGLVSGDAAYAAVNGLGDFEPEPFQELRVIAAIYPSLSNWMARSSSGLSYVHDLYGKRIGVGPQNSSTETSAALVLSSMGITPENSIFINAGLGSGAKEVQEGTLDVIYGFAGIPINGLADLAASAPCVLLQYTQEELENILEENPFYYQEIIPAGTYENQTKDIATFGAKCLLCVSADMDDELVYKLTSALYSARESFKEYHPSMGFMEKDGFMYQQLPIQLHPGARRFYQDAGLLPHEQGFAN</sequence>